<dbReference type="InterPro" id="IPR026259">
    <property type="entry name" value="MauG/Cytc_peroxidase"/>
</dbReference>
<feature type="binding site" description="covalent" evidence="8">
    <location>
        <position position="223"/>
    </location>
    <ligand>
        <name>heme c</name>
        <dbReference type="ChEBI" id="CHEBI:61717"/>
        <label>2</label>
    </ligand>
</feature>
<evidence type="ECO:0000256" key="4">
    <source>
        <dbReference type="ARBA" id="ARBA00022729"/>
    </source>
</evidence>
<evidence type="ECO:0000256" key="1">
    <source>
        <dbReference type="ARBA" id="ARBA00004418"/>
    </source>
</evidence>
<dbReference type="GO" id="GO:0004130">
    <property type="term" value="F:cytochrome-c peroxidase activity"/>
    <property type="evidence" value="ECO:0007669"/>
    <property type="project" value="UniProtKB-EC"/>
</dbReference>
<dbReference type="eggNOG" id="COG1858">
    <property type="taxonomic scope" value="Bacteria"/>
</dbReference>
<dbReference type="PANTHER" id="PTHR30600">
    <property type="entry name" value="CYTOCHROME C PEROXIDASE-RELATED"/>
    <property type="match status" value="1"/>
</dbReference>
<evidence type="ECO:0000256" key="2">
    <source>
        <dbReference type="ARBA" id="ARBA00022617"/>
    </source>
</evidence>
<feature type="binding site" description="covalent" evidence="8">
    <location>
        <position position="75"/>
    </location>
    <ligand>
        <name>heme c</name>
        <dbReference type="ChEBI" id="CHEBI:61717"/>
        <label>1</label>
    </ligand>
</feature>
<dbReference type="GO" id="GO:0020037">
    <property type="term" value="F:heme binding"/>
    <property type="evidence" value="ECO:0007669"/>
    <property type="project" value="InterPro"/>
</dbReference>
<dbReference type="GO" id="GO:0042597">
    <property type="term" value="C:periplasmic space"/>
    <property type="evidence" value="ECO:0007669"/>
    <property type="project" value="UniProtKB-SubCell"/>
</dbReference>
<dbReference type="GO" id="GO:0009055">
    <property type="term" value="F:electron transfer activity"/>
    <property type="evidence" value="ECO:0007669"/>
    <property type="project" value="InterPro"/>
</dbReference>
<dbReference type="STRING" id="497964.CfE428DRAFT_2397"/>
<evidence type="ECO:0000256" key="9">
    <source>
        <dbReference type="PIRSR" id="PIRSR000294-2"/>
    </source>
</evidence>
<dbReference type="Pfam" id="PF03150">
    <property type="entry name" value="CCP_MauG"/>
    <property type="match status" value="1"/>
</dbReference>
<organism evidence="12 13">
    <name type="scientific">Chthoniobacter flavus Ellin428</name>
    <dbReference type="NCBI Taxonomy" id="497964"/>
    <lineage>
        <taxon>Bacteria</taxon>
        <taxon>Pseudomonadati</taxon>
        <taxon>Verrucomicrobiota</taxon>
        <taxon>Spartobacteria</taxon>
        <taxon>Chthoniobacterales</taxon>
        <taxon>Chthoniobacteraceae</taxon>
        <taxon>Chthoniobacter</taxon>
    </lineage>
</organism>
<keyword evidence="12" id="KW-0575">Peroxidase</keyword>
<dbReference type="Gene3D" id="1.10.760.10">
    <property type="entry name" value="Cytochrome c-like domain"/>
    <property type="match status" value="2"/>
</dbReference>
<dbReference type="EMBL" id="ABVL01000006">
    <property type="protein sequence ID" value="EDY19808.1"/>
    <property type="molecule type" value="Genomic_DNA"/>
</dbReference>
<dbReference type="PIRSF" id="PIRSF000294">
    <property type="entry name" value="Cytochrome-c_peroxidase"/>
    <property type="match status" value="1"/>
</dbReference>
<dbReference type="RefSeq" id="WP_006979722.1">
    <property type="nucleotide sequence ID" value="NZ_ABVL01000006.1"/>
</dbReference>
<dbReference type="InterPro" id="IPR051395">
    <property type="entry name" value="Cytochrome_c_Peroxidase/MauG"/>
</dbReference>
<evidence type="ECO:0000256" key="3">
    <source>
        <dbReference type="ARBA" id="ARBA00022723"/>
    </source>
</evidence>
<accession>B4D0E6</accession>
<comment type="caution">
    <text evidence="12">The sequence shown here is derived from an EMBL/GenBank/DDBJ whole genome shotgun (WGS) entry which is preliminary data.</text>
</comment>
<gene>
    <name evidence="12" type="ORF">CfE428DRAFT_2397</name>
</gene>
<keyword evidence="13" id="KW-1185">Reference proteome</keyword>
<feature type="binding site" description="covalent" evidence="8">
    <location>
        <position position="72"/>
    </location>
    <ligand>
        <name>heme c</name>
        <dbReference type="ChEBI" id="CHEBI:61717"/>
        <label>1</label>
    </ligand>
</feature>
<reference evidence="12 13" key="1">
    <citation type="journal article" date="2011" name="J. Bacteriol.">
        <title>Genome sequence of Chthoniobacter flavus Ellin428, an aerobic heterotrophic soil bacterium.</title>
        <authorList>
            <person name="Kant R."/>
            <person name="van Passel M.W."/>
            <person name="Palva A."/>
            <person name="Lucas S."/>
            <person name="Lapidus A."/>
            <person name="Glavina Del Rio T."/>
            <person name="Dalin E."/>
            <person name="Tice H."/>
            <person name="Bruce D."/>
            <person name="Goodwin L."/>
            <person name="Pitluck S."/>
            <person name="Larimer F.W."/>
            <person name="Land M.L."/>
            <person name="Hauser L."/>
            <person name="Sangwan P."/>
            <person name="de Vos W.M."/>
            <person name="Janssen P.H."/>
            <person name="Smidt H."/>
        </authorList>
    </citation>
    <scope>NUCLEOTIDE SEQUENCE [LARGE SCALE GENOMIC DNA]</scope>
    <source>
        <strain evidence="12 13">Ellin428</strain>
    </source>
</reference>
<feature type="binding site" description="axial binding residue" evidence="9">
    <location>
        <position position="293"/>
    </location>
    <ligand>
        <name>heme c</name>
        <dbReference type="ChEBI" id="CHEBI:61717"/>
        <label>2</label>
    </ligand>
    <ligandPart>
        <name>Fe</name>
        <dbReference type="ChEBI" id="CHEBI:18248"/>
    </ligandPart>
</feature>
<feature type="binding site" description="axial binding residue" evidence="9">
    <location>
        <position position="76"/>
    </location>
    <ligand>
        <name>heme c</name>
        <dbReference type="ChEBI" id="CHEBI:61717"/>
        <label>1</label>
    </ligand>
    <ligandPart>
        <name>Fe</name>
        <dbReference type="ChEBI" id="CHEBI:18248"/>
    </ligandPart>
</feature>
<dbReference type="GO" id="GO:0046872">
    <property type="term" value="F:metal ion binding"/>
    <property type="evidence" value="ECO:0007669"/>
    <property type="project" value="UniProtKB-KW"/>
</dbReference>
<protein>
    <submittedName>
        <fullName evidence="12">Cytochrome-c peroxidase</fullName>
        <ecNumber evidence="12">1.11.1.5</ecNumber>
    </submittedName>
</protein>
<dbReference type="InterPro" id="IPR009056">
    <property type="entry name" value="Cyt_c-like_dom"/>
</dbReference>
<proteinExistence type="predicted"/>
<feature type="signal peptide" evidence="10">
    <location>
        <begin position="1"/>
        <end position="19"/>
    </location>
</feature>
<dbReference type="SMR" id="B4D0E6"/>
<keyword evidence="7 9" id="KW-0408">Iron</keyword>
<keyword evidence="3 9" id="KW-0479">Metal-binding</keyword>
<evidence type="ECO:0000256" key="5">
    <source>
        <dbReference type="ARBA" id="ARBA00022764"/>
    </source>
</evidence>
<evidence type="ECO:0000256" key="10">
    <source>
        <dbReference type="SAM" id="SignalP"/>
    </source>
</evidence>
<keyword evidence="4 10" id="KW-0732">Signal</keyword>
<feature type="binding site" description="covalent" evidence="8">
    <location>
        <position position="220"/>
    </location>
    <ligand>
        <name>heme c</name>
        <dbReference type="ChEBI" id="CHEBI:61717"/>
        <label>2</label>
    </ligand>
</feature>
<keyword evidence="6 12" id="KW-0560">Oxidoreductase</keyword>
<dbReference type="PANTHER" id="PTHR30600:SF7">
    <property type="entry name" value="CYTOCHROME C PEROXIDASE-RELATED"/>
    <property type="match status" value="1"/>
</dbReference>
<dbReference type="SUPFAM" id="SSF46626">
    <property type="entry name" value="Cytochrome c"/>
    <property type="match status" value="2"/>
</dbReference>
<evidence type="ECO:0000256" key="7">
    <source>
        <dbReference type="ARBA" id="ARBA00023004"/>
    </source>
</evidence>
<dbReference type="InterPro" id="IPR004852">
    <property type="entry name" value="Di-haem_cyt_c_peroxidsae"/>
</dbReference>
<sequence precursor="true">MKIAISLLLTLAAALPLLAENTPAELRQTSKAVLGTIPDKMPGSESDTPDMVELGRTLFFDVRLSANNTQSCNSCHAIDQQRGGADTAPTSLGDAGKHGGRNAPTVLNAGFHVAQFWDGRAADLAAQTKGPILNPVEMGMHGETAVLEKLNAVPGYGEAFAKAFPKDAKPLTYDNLARAIAAFEHTLITHDRFDDFLKGEDGALNDRERKGLQTFVSVGCVGCHNGPLFGGNSFQKLGAVNAYKTDDQGRFAVTKDEADKFKFKVPSLRNIEITAPYFHDGSQTTLDGTVREMAWLQLGRKLTDQEVDDIVTFLHTLTDKSRTPTHTTSR</sequence>
<name>B4D0E6_9BACT</name>
<dbReference type="PROSITE" id="PS51007">
    <property type="entry name" value="CYTC"/>
    <property type="match status" value="1"/>
</dbReference>
<dbReference type="InterPro" id="IPR036909">
    <property type="entry name" value="Cyt_c-like_dom_sf"/>
</dbReference>
<evidence type="ECO:0000313" key="12">
    <source>
        <dbReference type="EMBL" id="EDY19808.1"/>
    </source>
</evidence>
<evidence type="ECO:0000256" key="8">
    <source>
        <dbReference type="PIRSR" id="PIRSR000294-1"/>
    </source>
</evidence>
<feature type="binding site" description="axial binding residue" evidence="9">
    <location>
        <position position="224"/>
    </location>
    <ligand>
        <name>heme c</name>
        <dbReference type="ChEBI" id="CHEBI:61717"/>
        <label>2</label>
    </ligand>
    <ligandPart>
        <name>Fe</name>
        <dbReference type="ChEBI" id="CHEBI:18248"/>
    </ligandPart>
</feature>
<keyword evidence="2 8" id="KW-0349">Heme</keyword>
<evidence type="ECO:0000313" key="13">
    <source>
        <dbReference type="Proteomes" id="UP000005824"/>
    </source>
</evidence>
<feature type="chain" id="PRO_5002800299" evidence="10">
    <location>
        <begin position="20"/>
        <end position="330"/>
    </location>
</feature>
<dbReference type="InParanoid" id="B4D0E6"/>
<comment type="cofactor">
    <cofactor evidence="8">
        <name>heme</name>
        <dbReference type="ChEBI" id="CHEBI:30413"/>
    </cofactor>
    <text evidence="8">Binds 2 heme groups.</text>
</comment>
<comment type="PTM">
    <text evidence="8">Binds 2 heme groups per subunit.</text>
</comment>
<dbReference type="EC" id="1.11.1.5" evidence="12"/>
<keyword evidence="5" id="KW-0574">Periplasm</keyword>
<evidence type="ECO:0000259" key="11">
    <source>
        <dbReference type="PROSITE" id="PS51007"/>
    </source>
</evidence>
<evidence type="ECO:0000256" key="6">
    <source>
        <dbReference type="ARBA" id="ARBA00023002"/>
    </source>
</evidence>
<feature type="domain" description="Cytochrome c" evidence="11">
    <location>
        <begin position="50"/>
        <end position="318"/>
    </location>
</feature>
<comment type="subcellular location">
    <subcellularLocation>
        <location evidence="1">Periplasm</location>
    </subcellularLocation>
</comment>
<dbReference type="Proteomes" id="UP000005824">
    <property type="component" value="Unassembled WGS sequence"/>
</dbReference>
<dbReference type="AlphaFoldDB" id="B4D0E6"/>